<dbReference type="OrthoDB" id="5598852at2759"/>
<reference evidence="1" key="1">
    <citation type="journal article" date="2019" name="Environ. Microbiol.">
        <title>Fungal ecological strategies reflected in gene transcription - a case study of two litter decomposers.</title>
        <authorList>
            <person name="Barbi F."/>
            <person name="Kohler A."/>
            <person name="Barry K."/>
            <person name="Baskaran P."/>
            <person name="Daum C."/>
            <person name="Fauchery L."/>
            <person name="Ihrmark K."/>
            <person name="Kuo A."/>
            <person name="LaButti K."/>
            <person name="Lipzen A."/>
            <person name="Morin E."/>
            <person name="Grigoriev I.V."/>
            <person name="Henrissat B."/>
            <person name="Lindahl B."/>
            <person name="Martin F."/>
        </authorList>
    </citation>
    <scope>NUCLEOTIDE SEQUENCE</scope>
    <source>
        <strain evidence="1">JB14</strain>
    </source>
</reference>
<sequence>MLIKFGGDFAEEVRATLYAQKQFSFPVTRILSRFTPPEDRNELESLSVRPRRVWYICMQQSPGALLDKVIDAMTPDQLAYIYPQIRHSLDEMSSIRPNNLSSIT</sequence>
<dbReference type="EMBL" id="ML769384">
    <property type="protein sequence ID" value="KAE9410685.1"/>
    <property type="molecule type" value="Genomic_DNA"/>
</dbReference>
<dbReference type="Proteomes" id="UP000799118">
    <property type="component" value="Unassembled WGS sequence"/>
</dbReference>
<protein>
    <submittedName>
        <fullName evidence="1">Uncharacterized protein</fullName>
    </submittedName>
</protein>
<keyword evidence="2" id="KW-1185">Reference proteome</keyword>
<organism evidence="1 2">
    <name type="scientific">Gymnopus androsaceus JB14</name>
    <dbReference type="NCBI Taxonomy" id="1447944"/>
    <lineage>
        <taxon>Eukaryota</taxon>
        <taxon>Fungi</taxon>
        <taxon>Dikarya</taxon>
        <taxon>Basidiomycota</taxon>
        <taxon>Agaricomycotina</taxon>
        <taxon>Agaricomycetes</taxon>
        <taxon>Agaricomycetidae</taxon>
        <taxon>Agaricales</taxon>
        <taxon>Marasmiineae</taxon>
        <taxon>Omphalotaceae</taxon>
        <taxon>Gymnopus</taxon>
    </lineage>
</organism>
<evidence type="ECO:0000313" key="1">
    <source>
        <dbReference type="EMBL" id="KAE9410685.1"/>
    </source>
</evidence>
<proteinExistence type="predicted"/>
<dbReference type="AlphaFoldDB" id="A0A6A4IRC7"/>
<accession>A0A6A4IRC7</accession>
<evidence type="ECO:0000313" key="2">
    <source>
        <dbReference type="Proteomes" id="UP000799118"/>
    </source>
</evidence>
<gene>
    <name evidence="1" type="ORF">BT96DRAFT_846376</name>
</gene>
<name>A0A6A4IRC7_9AGAR</name>